<accession>A0ABY8UGB3</accession>
<name>A0ABY8UGB3_TETOB</name>
<protein>
    <submittedName>
        <fullName evidence="1">Uncharacterized protein</fullName>
    </submittedName>
</protein>
<dbReference type="Proteomes" id="UP001244341">
    <property type="component" value="Chromosome 12b"/>
</dbReference>
<sequence>MARKPGFYVRQLQQLEEQLQLKQQRVEKLGLHKAALQQREQLLVQTIAQIGAAIDVTKDSATAGAEAIGAVLAGSSRCCRNAQQLLAWLR</sequence>
<evidence type="ECO:0000313" key="2">
    <source>
        <dbReference type="Proteomes" id="UP001244341"/>
    </source>
</evidence>
<gene>
    <name evidence="1" type="ORF">OEZ85_004924</name>
</gene>
<evidence type="ECO:0000313" key="1">
    <source>
        <dbReference type="EMBL" id="WIA20529.1"/>
    </source>
</evidence>
<proteinExistence type="predicted"/>
<organism evidence="1 2">
    <name type="scientific">Tetradesmus obliquus</name>
    <name type="common">Green alga</name>
    <name type="synonym">Acutodesmus obliquus</name>
    <dbReference type="NCBI Taxonomy" id="3088"/>
    <lineage>
        <taxon>Eukaryota</taxon>
        <taxon>Viridiplantae</taxon>
        <taxon>Chlorophyta</taxon>
        <taxon>core chlorophytes</taxon>
        <taxon>Chlorophyceae</taxon>
        <taxon>CS clade</taxon>
        <taxon>Sphaeropleales</taxon>
        <taxon>Scenedesmaceae</taxon>
        <taxon>Tetradesmus</taxon>
    </lineage>
</organism>
<reference evidence="1 2" key="1">
    <citation type="submission" date="2023-05" db="EMBL/GenBank/DDBJ databases">
        <title>A 100% complete, gapless, phased diploid assembly of the Scenedesmus obliquus UTEX 3031 genome.</title>
        <authorList>
            <person name="Biondi T.C."/>
            <person name="Hanschen E.R."/>
            <person name="Kwon T."/>
            <person name="Eng W."/>
            <person name="Kruse C.P.S."/>
            <person name="Koehler S.I."/>
            <person name="Kunde Y."/>
            <person name="Gleasner C.D."/>
            <person name="You Mak K.T."/>
            <person name="Polle J."/>
            <person name="Hovde B.T."/>
            <person name="Starkenburg S.R."/>
        </authorList>
    </citation>
    <scope>NUCLEOTIDE SEQUENCE [LARGE SCALE GENOMIC DNA]</scope>
    <source>
        <strain evidence="1 2">DOE0152z</strain>
    </source>
</reference>
<dbReference type="EMBL" id="CP126219">
    <property type="protein sequence ID" value="WIA20529.1"/>
    <property type="molecule type" value="Genomic_DNA"/>
</dbReference>
<keyword evidence="2" id="KW-1185">Reference proteome</keyword>